<feature type="compositionally biased region" description="Polar residues" evidence="1">
    <location>
        <begin position="1"/>
        <end position="14"/>
    </location>
</feature>
<feature type="transmembrane region" description="Helical" evidence="2">
    <location>
        <begin position="38"/>
        <end position="62"/>
    </location>
</feature>
<accession>A0A212LGU7</accession>
<name>A0A212LGU7_9HYPH</name>
<evidence type="ECO:0000313" key="3">
    <source>
        <dbReference type="EMBL" id="SCM76791.1"/>
    </source>
</evidence>
<organism evidence="3">
    <name type="scientific">uncultured Pleomorphomonas sp</name>
    <dbReference type="NCBI Taxonomy" id="442121"/>
    <lineage>
        <taxon>Bacteria</taxon>
        <taxon>Pseudomonadati</taxon>
        <taxon>Pseudomonadota</taxon>
        <taxon>Alphaproteobacteria</taxon>
        <taxon>Hyphomicrobiales</taxon>
        <taxon>Pleomorphomonadaceae</taxon>
        <taxon>Pleomorphomonas</taxon>
        <taxon>environmental samples</taxon>
    </lineage>
</organism>
<reference evidence="3" key="1">
    <citation type="submission" date="2016-08" db="EMBL/GenBank/DDBJ databases">
        <authorList>
            <person name="Seilhamer J.J."/>
        </authorList>
    </citation>
    <scope>NUCLEOTIDE SEQUENCE</scope>
    <source>
        <strain evidence="3">86</strain>
    </source>
</reference>
<proteinExistence type="predicted"/>
<gene>
    <name evidence="3" type="ORF">KL86PLE_40596</name>
</gene>
<protein>
    <submittedName>
        <fullName evidence="3">Uncharacterized protein</fullName>
    </submittedName>
</protein>
<keyword evidence="2" id="KW-0472">Membrane</keyword>
<feature type="region of interest" description="Disordered" evidence="1">
    <location>
        <begin position="1"/>
        <end position="31"/>
    </location>
</feature>
<sequence>MQSRVVASQHTSLGSPARKTGGKTASFRRRKAGGHQDARSFVIAGFVALVLASVVVAIWLHVQPFPVAAVERGPRPPPSAADLEAKKTHSYWKVGSSTYRHYITDTATGEIVDAGTVTVKEMLEQGIAVPGYSLPAKGSGASSGRSELAIRFQALQDHLK</sequence>
<keyword evidence="2" id="KW-1133">Transmembrane helix</keyword>
<keyword evidence="2" id="KW-0812">Transmembrane</keyword>
<evidence type="ECO:0000256" key="1">
    <source>
        <dbReference type="SAM" id="MobiDB-lite"/>
    </source>
</evidence>
<evidence type="ECO:0000256" key="2">
    <source>
        <dbReference type="SAM" id="Phobius"/>
    </source>
</evidence>
<dbReference type="AlphaFoldDB" id="A0A212LGU7"/>
<dbReference type="EMBL" id="FMJD01000008">
    <property type="protein sequence ID" value="SCM76791.1"/>
    <property type="molecule type" value="Genomic_DNA"/>
</dbReference>
<dbReference type="RefSeq" id="WP_100082944.1">
    <property type="nucleotide sequence ID" value="NZ_LT608334.1"/>
</dbReference>